<dbReference type="Pfam" id="PF09626">
    <property type="entry name" value="DHC"/>
    <property type="match status" value="1"/>
</dbReference>
<protein>
    <submittedName>
        <fullName evidence="2">Uncharacterized protein</fullName>
    </submittedName>
</protein>
<name>A0A6J4ZNE8_9BURK</name>
<feature type="chain" id="PRO_5027048147" evidence="1">
    <location>
        <begin position="28"/>
        <end position="161"/>
    </location>
</feature>
<gene>
    <name evidence="2" type="ORF">LMG22037_00042</name>
</gene>
<dbReference type="InterPro" id="IPR018588">
    <property type="entry name" value="Dihaem_cytochrome-c"/>
</dbReference>
<dbReference type="EMBL" id="CADIKB010000001">
    <property type="protein sequence ID" value="CAB3638163.1"/>
    <property type="molecule type" value="Genomic_DNA"/>
</dbReference>
<evidence type="ECO:0000313" key="3">
    <source>
        <dbReference type="Proteomes" id="UP000494249"/>
    </source>
</evidence>
<dbReference type="InterPro" id="IPR036280">
    <property type="entry name" value="Multihaem_cyt_sf"/>
</dbReference>
<reference evidence="2 3" key="1">
    <citation type="submission" date="2020-04" db="EMBL/GenBank/DDBJ databases">
        <authorList>
            <person name="De Canck E."/>
        </authorList>
    </citation>
    <scope>NUCLEOTIDE SEQUENCE [LARGE SCALE GENOMIC DNA]</scope>
    <source>
        <strain evidence="2 3">LMG 22037</strain>
    </source>
</reference>
<keyword evidence="1" id="KW-0732">Signal</keyword>
<accession>A0A6J4ZNE8</accession>
<dbReference type="SUPFAM" id="SSF48695">
    <property type="entry name" value="Multiheme cytochromes"/>
    <property type="match status" value="1"/>
</dbReference>
<proteinExistence type="predicted"/>
<dbReference type="RefSeq" id="WP_035483350.1">
    <property type="nucleotide sequence ID" value="NZ_CADFGL010000001.1"/>
</dbReference>
<dbReference type="AlphaFoldDB" id="A0A6J4ZNE8"/>
<organism evidence="2 3">
    <name type="scientific">Paraburkholderia phenoliruptrix</name>
    <dbReference type="NCBI Taxonomy" id="252970"/>
    <lineage>
        <taxon>Bacteria</taxon>
        <taxon>Pseudomonadati</taxon>
        <taxon>Pseudomonadota</taxon>
        <taxon>Betaproteobacteria</taxon>
        <taxon>Burkholderiales</taxon>
        <taxon>Burkholderiaceae</taxon>
        <taxon>Paraburkholderia</taxon>
    </lineage>
</organism>
<feature type="signal peptide" evidence="1">
    <location>
        <begin position="1"/>
        <end position="27"/>
    </location>
</feature>
<evidence type="ECO:0000256" key="1">
    <source>
        <dbReference type="SAM" id="SignalP"/>
    </source>
</evidence>
<dbReference type="Proteomes" id="UP000494249">
    <property type="component" value="Unassembled WGS sequence"/>
</dbReference>
<evidence type="ECO:0000313" key="2">
    <source>
        <dbReference type="EMBL" id="CAB3638163.1"/>
    </source>
</evidence>
<sequence>MAIRFASVIAYALAALSAIVLSGTAVGEEEQRANAVTPLPKYRQECAACHIAYPPEMLPAQSWRRILNNLDRHFGTNASLDAASVKQLEGWLSAHAASAERVPGTPPEDRITRSTWFMAAHDEVPASAWRHPAVRSASNCAACHTRADQGNFDERYIRIPR</sequence>